<dbReference type="InterPro" id="IPR008979">
    <property type="entry name" value="Galactose-bd-like_sf"/>
</dbReference>
<dbReference type="Proteomes" id="UP001153636">
    <property type="component" value="Chromosome 22"/>
</dbReference>
<evidence type="ECO:0000256" key="8">
    <source>
        <dbReference type="ARBA" id="ARBA00022723"/>
    </source>
</evidence>
<gene>
    <name evidence="16" type="ORF">PSYICH_LOCUS8265</name>
</gene>
<comment type="similarity">
    <text evidence="4 13">Belongs to the transglutaminase-like superfamily. PNGase family.</text>
</comment>
<keyword evidence="7" id="KW-0963">Cytoplasm</keyword>
<evidence type="ECO:0000313" key="16">
    <source>
        <dbReference type="EMBL" id="CAH1107598.1"/>
    </source>
</evidence>
<dbReference type="GO" id="GO:0006516">
    <property type="term" value="P:glycoprotein catabolic process"/>
    <property type="evidence" value="ECO:0007669"/>
    <property type="project" value="InterPro"/>
</dbReference>
<dbReference type="Pfam" id="PF01841">
    <property type="entry name" value="Transglut_core"/>
    <property type="match status" value="1"/>
</dbReference>
<reference evidence="16" key="1">
    <citation type="submission" date="2022-01" db="EMBL/GenBank/DDBJ databases">
        <authorList>
            <person name="King R."/>
        </authorList>
    </citation>
    <scope>NUCLEOTIDE SEQUENCE</scope>
</reference>
<dbReference type="EC" id="3.5.1.52" evidence="5"/>
<evidence type="ECO:0000256" key="7">
    <source>
        <dbReference type="ARBA" id="ARBA00022490"/>
    </source>
</evidence>
<evidence type="ECO:0000256" key="11">
    <source>
        <dbReference type="ARBA" id="ARBA00024870"/>
    </source>
</evidence>
<dbReference type="GO" id="GO:0046872">
    <property type="term" value="F:metal ion binding"/>
    <property type="evidence" value="ECO:0007669"/>
    <property type="project" value="UniProtKB-KW"/>
</dbReference>
<dbReference type="InterPro" id="IPR038765">
    <property type="entry name" value="Papain-like_cys_pep_sf"/>
</dbReference>
<dbReference type="PROSITE" id="PS51398">
    <property type="entry name" value="PAW"/>
    <property type="match status" value="1"/>
</dbReference>
<dbReference type="Gene3D" id="1.20.58.2190">
    <property type="match status" value="1"/>
</dbReference>
<name>A0A9P0GBX0_9CUCU</name>
<sequence length="638" mass="74228">MDLQYQEAFTKLEQNPTGVFEEAIRLLCKIGENILKNPLKSNIRVLKKSNDTIANKILGVKGGKECLILMGFEEKPTSFVMNINVPIKHLEEFMESAKSWKQRVQQKYTLDTGSISHSQVPSSSQTKNNNQQDTNDVIRKLKLPPLQTTHSNVFLRSLEIFSHGVLQYEDKTLKERTRKLIPISILEENAQKRLRLVQTHIKKNNLEDPDISIQDMMILELLQWFKVDFFVWVDSPPCEFCGESTKFSHMSTDPKLLLYTDRVELHRCKHCHKFTPFPRYNDLNILLETRRGRCGEWANTFTLCCCSLGWDSRYVVDEGDHVWTEVYSTTQKRWLHCDPCENLCDTPLVYESGWNKKISYVMAYSPEEIQDVTWRYSSNHKDVLKRRTACSEVELLQAIFKIRSNLQKNLSPSRKKYLLKRNLMELAEFLVEKKAKTDDFQGRISGSEIWRISRGEVQSAAQSQHVWQIKHEDIIDNSVTIRYSVALNTYEYISGNKTIKKLMGWENGTFEFKEVFRKEENDWNMVYLARKKSEEKGSLSWKFDFTESNKSLQTVVVQTDQKTYETGIVNVRICTNDNCVILPKDKLFTTNDFSGSNELIITATLSGGKGDTAWQHAQLFRQSLDSTEFNFNITFTFK</sequence>
<dbReference type="InterPro" id="IPR018997">
    <property type="entry name" value="PUB_domain"/>
</dbReference>
<dbReference type="InterPro" id="IPR050883">
    <property type="entry name" value="PNGase"/>
</dbReference>
<dbReference type="OrthoDB" id="409136at2759"/>
<dbReference type="Pfam" id="PF04721">
    <property type="entry name" value="PAW"/>
    <property type="match status" value="1"/>
</dbReference>
<dbReference type="AlphaFoldDB" id="A0A9P0GBX0"/>
<feature type="region of interest" description="Disordered" evidence="14">
    <location>
        <begin position="113"/>
        <end position="132"/>
    </location>
</feature>
<dbReference type="InterPro" id="IPR002931">
    <property type="entry name" value="Transglutaminase-like"/>
</dbReference>
<evidence type="ECO:0000313" key="17">
    <source>
        <dbReference type="Proteomes" id="UP001153636"/>
    </source>
</evidence>
<organism evidence="16 17">
    <name type="scientific">Psylliodes chrysocephalus</name>
    <dbReference type="NCBI Taxonomy" id="3402493"/>
    <lineage>
        <taxon>Eukaryota</taxon>
        <taxon>Metazoa</taxon>
        <taxon>Ecdysozoa</taxon>
        <taxon>Arthropoda</taxon>
        <taxon>Hexapoda</taxon>
        <taxon>Insecta</taxon>
        <taxon>Pterygota</taxon>
        <taxon>Neoptera</taxon>
        <taxon>Endopterygota</taxon>
        <taxon>Coleoptera</taxon>
        <taxon>Polyphaga</taxon>
        <taxon>Cucujiformia</taxon>
        <taxon>Chrysomeloidea</taxon>
        <taxon>Chrysomelidae</taxon>
        <taxon>Galerucinae</taxon>
        <taxon>Alticini</taxon>
        <taxon>Psylliodes</taxon>
    </lineage>
</organism>
<dbReference type="SUPFAM" id="SSF143503">
    <property type="entry name" value="PUG domain-like"/>
    <property type="match status" value="1"/>
</dbReference>
<dbReference type="InterPro" id="IPR038680">
    <property type="entry name" value="PAW_sf"/>
</dbReference>
<evidence type="ECO:0000256" key="5">
    <source>
        <dbReference type="ARBA" id="ARBA00012158"/>
    </source>
</evidence>
<evidence type="ECO:0000256" key="6">
    <source>
        <dbReference type="ARBA" id="ARBA00018546"/>
    </source>
</evidence>
<evidence type="ECO:0000256" key="9">
    <source>
        <dbReference type="ARBA" id="ARBA00022801"/>
    </source>
</evidence>
<dbReference type="PANTHER" id="PTHR12143">
    <property type="entry name" value="PEPTIDE N-GLYCANASE PNGASE -RELATED"/>
    <property type="match status" value="1"/>
</dbReference>
<comment type="function">
    <text evidence="11">Specifically deglycosylates the denatured form of N-linked glycoproteins in the cytoplasm and assists their proteasome-mediated degradation. Cleaves the beta-aspartyl-glucosamine (GlcNAc) of the glycan and the amide side chain of Asn, converting Asn to Asp. Prefers proteins containing high-mannose over those bearing complex type oligosaccharides. Can recognize misfolded proteins in the endoplasmic reticulum that are exported to the cytosol to be destroyed and deglycosylate them, while it has no activity toward native proteins. Deglycosylation is a prerequisite for subsequent proteasome-mediated degradation of some, but not all, misfolded glycoproteins.</text>
</comment>
<dbReference type="PANTHER" id="PTHR12143:SF19">
    <property type="entry name" value="PEPTIDE-N(4)-(N-ACETYL-BETA-GLUCOSAMINYL)ASPARAGINE AMIDASE"/>
    <property type="match status" value="1"/>
</dbReference>
<keyword evidence="17" id="KW-1185">Reference proteome</keyword>
<evidence type="ECO:0000256" key="13">
    <source>
        <dbReference type="PROSITE-ProRule" id="PRU00731"/>
    </source>
</evidence>
<dbReference type="InterPro" id="IPR006588">
    <property type="entry name" value="Peptide_N_glycanase_PAW_dom"/>
</dbReference>
<feature type="compositionally biased region" description="Low complexity" evidence="14">
    <location>
        <begin position="114"/>
        <end position="132"/>
    </location>
</feature>
<dbReference type="Pfam" id="PF09409">
    <property type="entry name" value="PUB"/>
    <property type="match status" value="1"/>
</dbReference>
<proteinExistence type="inferred from homology"/>
<dbReference type="EMBL" id="OV651834">
    <property type="protein sequence ID" value="CAH1107598.1"/>
    <property type="molecule type" value="Genomic_DNA"/>
</dbReference>
<evidence type="ECO:0000256" key="1">
    <source>
        <dbReference type="ARBA" id="ARBA00001650"/>
    </source>
</evidence>
<evidence type="ECO:0000259" key="15">
    <source>
        <dbReference type="PROSITE" id="PS51398"/>
    </source>
</evidence>
<evidence type="ECO:0000256" key="3">
    <source>
        <dbReference type="ARBA" id="ARBA00004496"/>
    </source>
</evidence>
<dbReference type="SMART" id="SM00613">
    <property type="entry name" value="PAW"/>
    <property type="match status" value="1"/>
</dbReference>
<dbReference type="Gene3D" id="2.60.120.1020">
    <property type="entry name" value="Peptide N glycanase, PAW domain"/>
    <property type="match status" value="1"/>
</dbReference>
<accession>A0A9P0GBX0</accession>
<dbReference type="SUPFAM" id="SSF49785">
    <property type="entry name" value="Galactose-binding domain-like"/>
    <property type="match status" value="1"/>
</dbReference>
<keyword evidence="9" id="KW-0378">Hydrolase</keyword>
<dbReference type="GO" id="GO:0005829">
    <property type="term" value="C:cytosol"/>
    <property type="evidence" value="ECO:0007669"/>
    <property type="project" value="TreeGrafter"/>
</dbReference>
<comment type="cofactor">
    <cofactor evidence="2">
        <name>Zn(2+)</name>
        <dbReference type="ChEBI" id="CHEBI:29105"/>
    </cofactor>
</comment>
<dbReference type="SMART" id="SM00460">
    <property type="entry name" value="TGc"/>
    <property type="match status" value="1"/>
</dbReference>
<protein>
    <recommendedName>
        <fullName evidence="6">Peptide-N(4)-(N-acetyl-beta-glucosaminyl)asparagine amidase</fullName>
        <ecNumber evidence="5">3.5.1.52</ecNumber>
    </recommendedName>
    <alternativeName>
        <fullName evidence="12">Peptide:N-glycanase</fullName>
    </alternativeName>
</protein>
<dbReference type="GO" id="GO:0005634">
    <property type="term" value="C:nucleus"/>
    <property type="evidence" value="ECO:0007669"/>
    <property type="project" value="TreeGrafter"/>
</dbReference>
<keyword evidence="10" id="KW-0862">Zinc</keyword>
<evidence type="ECO:0000256" key="2">
    <source>
        <dbReference type="ARBA" id="ARBA00001947"/>
    </source>
</evidence>
<feature type="domain" description="PAW" evidence="15">
    <location>
        <begin position="439"/>
        <end position="638"/>
    </location>
</feature>
<evidence type="ECO:0000256" key="10">
    <source>
        <dbReference type="ARBA" id="ARBA00022833"/>
    </source>
</evidence>
<dbReference type="SMART" id="SM00580">
    <property type="entry name" value="PUG"/>
    <property type="match status" value="1"/>
</dbReference>
<comment type="subcellular location">
    <subcellularLocation>
        <location evidence="3">Cytoplasm</location>
    </subcellularLocation>
</comment>
<dbReference type="GO" id="GO:0000224">
    <property type="term" value="F:peptide-N4-(N-acetyl-beta-glucosaminyl)asparagine amidase activity"/>
    <property type="evidence" value="ECO:0007669"/>
    <property type="project" value="UniProtKB-EC"/>
</dbReference>
<dbReference type="SUPFAM" id="SSF54001">
    <property type="entry name" value="Cysteine proteinases"/>
    <property type="match status" value="1"/>
</dbReference>
<evidence type="ECO:0000256" key="14">
    <source>
        <dbReference type="SAM" id="MobiDB-lite"/>
    </source>
</evidence>
<evidence type="ECO:0000256" key="4">
    <source>
        <dbReference type="ARBA" id="ARBA00009390"/>
    </source>
</evidence>
<comment type="catalytic activity">
    <reaction evidence="1">
        <text>Hydrolysis of an N(4)-(acetyl-beta-D-glucosaminyl)asparagine residue in which the glucosamine residue may be further glycosylated, to yield a (substituted) N-acetyl-beta-D-glucosaminylamine and a peptide containing an aspartate residue.</text>
        <dbReference type="EC" id="3.5.1.52"/>
    </reaction>
</comment>
<evidence type="ECO:0000256" key="12">
    <source>
        <dbReference type="ARBA" id="ARBA00032901"/>
    </source>
</evidence>
<dbReference type="Gene3D" id="2.20.25.10">
    <property type="match status" value="1"/>
</dbReference>
<dbReference type="Gene3D" id="3.10.620.30">
    <property type="match status" value="1"/>
</dbReference>
<keyword evidence="8" id="KW-0479">Metal-binding</keyword>
<dbReference type="InterPro" id="IPR036339">
    <property type="entry name" value="PUB-like_dom_sf"/>
</dbReference>
<dbReference type="FunFam" id="2.60.120.1020:FF:000001">
    <property type="entry name" value="Peptide-N(4)-(N-acetyl-beta-glucosaminyl)asparagine amidase"/>
    <property type="match status" value="1"/>
</dbReference>